<name>Q5P883_AROAE</name>
<reference evidence="3 4" key="1">
    <citation type="journal article" date="2005" name="Arch. Microbiol.">
        <title>The genome sequence of an anaerobic aromatic-degrading denitrifying bacterium, strain EbN1.</title>
        <authorList>
            <person name="Rabus R."/>
            <person name="Kube M."/>
            <person name="Heider J."/>
            <person name="Beck A."/>
            <person name="Heitmann K."/>
            <person name="Widdel F."/>
            <person name="Reinhardt R."/>
        </authorList>
    </citation>
    <scope>NUCLEOTIDE SEQUENCE [LARGE SCALE GENOMIC DNA]</scope>
    <source>
        <strain evidence="3 4">EbN1</strain>
    </source>
</reference>
<dbReference type="Pfam" id="PF01609">
    <property type="entry name" value="DDE_Tnp_1"/>
    <property type="match status" value="1"/>
</dbReference>
<evidence type="ECO:0000259" key="2">
    <source>
        <dbReference type="Pfam" id="PF01609"/>
    </source>
</evidence>
<dbReference type="STRING" id="76114.ebA688"/>
<dbReference type="GO" id="GO:0004803">
    <property type="term" value="F:transposase activity"/>
    <property type="evidence" value="ECO:0007669"/>
    <property type="project" value="InterPro"/>
</dbReference>
<sequence>MEAALRCQPAAIRSLRDLEVVKNARQLPLTVQVLQVARENQLSRFGTVSLDGTKIHANASRHSALSYGHAEKIEAQLKAEVQEMLALAEAADRSCVPEGVDLPAEIQRREDRLAAIAAAKAKIEARAKERFEREQAEFDAKLAKRQAKAAATGKKPGGKPPTPPAPGPRADDQLNLTDEDSRIMKVTGGGFEQCYNAQALVDTESMLVMVPHLTQAGNDKEQVEPMLARIAALPEGLNQPDQLLADTGFFSERNVERCQAAGIEPLIAVGRDEHHPDWRRRFEEPAPLEQPASPVEQMKHALKTRAGRAAYALRKQTVEPVFGIIKSVMGFRQFLLRGLDNVRAEWTLVCLAWNLKRMAVLRPQ</sequence>
<dbReference type="EMBL" id="CR555306">
    <property type="protein sequence ID" value="CAI06476.1"/>
    <property type="molecule type" value="Genomic_DNA"/>
</dbReference>
<feature type="region of interest" description="Disordered" evidence="1">
    <location>
        <begin position="140"/>
        <end position="174"/>
    </location>
</feature>
<dbReference type="GO" id="GO:0003677">
    <property type="term" value="F:DNA binding"/>
    <property type="evidence" value="ECO:0007669"/>
    <property type="project" value="InterPro"/>
</dbReference>
<dbReference type="PANTHER" id="PTHR33408">
    <property type="entry name" value="TRANSPOSASE"/>
    <property type="match status" value="1"/>
</dbReference>
<accession>Q5P883</accession>
<dbReference type="GO" id="GO:0006313">
    <property type="term" value="P:DNA transposition"/>
    <property type="evidence" value="ECO:0007669"/>
    <property type="project" value="InterPro"/>
</dbReference>
<gene>
    <name evidence="3" type="primary">tnp16C</name>
    <name evidence="3" type="ORF">ebA688</name>
</gene>
<organism evidence="3 4">
    <name type="scientific">Aromatoleum aromaticum (strain DSM 19018 / LMG 30748 / EbN1)</name>
    <name type="common">Azoarcus sp. (strain EbN1)</name>
    <dbReference type="NCBI Taxonomy" id="76114"/>
    <lineage>
        <taxon>Bacteria</taxon>
        <taxon>Pseudomonadati</taxon>
        <taxon>Pseudomonadota</taxon>
        <taxon>Betaproteobacteria</taxon>
        <taxon>Rhodocyclales</taxon>
        <taxon>Rhodocyclaceae</taxon>
        <taxon>Aromatoleum</taxon>
    </lineage>
</organism>
<dbReference type="HOGENOM" id="CLU_021293_12_2_4"/>
<evidence type="ECO:0000313" key="3">
    <source>
        <dbReference type="EMBL" id="CAI06476.1"/>
    </source>
</evidence>
<dbReference type="eggNOG" id="COG3666">
    <property type="taxonomic scope" value="Bacteria"/>
</dbReference>
<dbReference type="InterPro" id="IPR002559">
    <property type="entry name" value="Transposase_11"/>
</dbReference>
<dbReference type="PANTHER" id="PTHR33408:SF4">
    <property type="entry name" value="TRANSPOSASE DDE DOMAIN-CONTAINING PROTEIN"/>
    <property type="match status" value="1"/>
</dbReference>
<dbReference type="KEGG" id="eba:ebA688"/>
<keyword evidence="4" id="KW-1185">Reference proteome</keyword>
<dbReference type="Proteomes" id="UP000006552">
    <property type="component" value="Chromosome"/>
</dbReference>
<evidence type="ECO:0000313" key="4">
    <source>
        <dbReference type="Proteomes" id="UP000006552"/>
    </source>
</evidence>
<proteinExistence type="predicted"/>
<protein>
    <submittedName>
        <fullName evidence="3">IS66 Orf3 like transposase</fullName>
    </submittedName>
</protein>
<evidence type="ECO:0000256" key="1">
    <source>
        <dbReference type="SAM" id="MobiDB-lite"/>
    </source>
</evidence>
<dbReference type="AlphaFoldDB" id="Q5P883"/>
<feature type="domain" description="Transposase IS4-like" evidence="2">
    <location>
        <begin position="180"/>
        <end position="355"/>
    </location>
</feature>
<feature type="compositionally biased region" description="Pro residues" evidence="1">
    <location>
        <begin position="158"/>
        <end position="167"/>
    </location>
</feature>